<proteinExistence type="predicted"/>
<organism evidence="2 3">
    <name type="scientific">Cupriavidus necator</name>
    <name type="common">Alcaligenes eutrophus</name>
    <name type="synonym">Ralstonia eutropha</name>
    <dbReference type="NCBI Taxonomy" id="106590"/>
    <lineage>
        <taxon>Bacteria</taxon>
        <taxon>Pseudomonadati</taxon>
        <taxon>Pseudomonadota</taxon>
        <taxon>Betaproteobacteria</taxon>
        <taxon>Burkholderiales</taxon>
        <taxon>Burkholderiaceae</taxon>
        <taxon>Cupriavidus</taxon>
    </lineage>
</organism>
<dbReference type="AlphaFoldDB" id="A0A1U9V0A7"/>
<dbReference type="SUPFAM" id="SSF50998">
    <property type="entry name" value="Quinoprotein alcohol dehydrogenase-like"/>
    <property type="match status" value="1"/>
</dbReference>
<evidence type="ECO:0000313" key="2">
    <source>
        <dbReference type="EMBL" id="AQV98408.1"/>
    </source>
</evidence>
<dbReference type="EMBL" id="CP017758">
    <property type="protein sequence ID" value="AQV98408.1"/>
    <property type="molecule type" value="Genomic_DNA"/>
</dbReference>
<dbReference type="KEGG" id="cuh:BJN34_31530"/>
<gene>
    <name evidence="2" type="ORF">BJN34_31530</name>
</gene>
<keyword evidence="1" id="KW-0732">Signal</keyword>
<evidence type="ECO:0000256" key="1">
    <source>
        <dbReference type="SAM" id="SignalP"/>
    </source>
</evidence>
<dbReference type="InterPro" id="IPR015943">
    <property type="entry name" value="WD40/YVTN_repeat-like_dom_sf"/>
</dbReference>
<accession>A0A1U9V0A7</accession>
<dbReference type="PANTHER" id="PTHR47197">
    <property type="entry name" value="PROTEIN NIRF"/>
    <property type="match status" value="1"/>
</dbReference>
<dbReference type="Proteomes" id="UP000189627">
    <property type="component" value="Chromosome 2"/>
</dbReference>
<feature type="chain" id="PRO_5013160524" evidence="1">
    <location>
        <begin position="38"/>
        <end position="391"/>
    </location>
</feature>
<evidence type="ECO:0000313" key="3">
    <source>
        <dbReference type="Proteomes" id="UP000189627"/>
    </source>
</evidence>
<dbReference type="InterPro" id="IPR051200">
    <property type="entry name" value="Host-pathogen_enzymatic-act"/>
</dbReference>
<dbReference type="PANTHER" id="PTHR47197:SF3">
    <property type="entry name" value="DIHYDRO-HEME D1 DEHYDROGENASE"/>
    <property type="match status" value="1"/>
</dbReference>
<reference evidence="3" key="1">
    <citation type="submission" date="2017-02" db="EMBL/GenBank/DDBJ databases">
        <title>Complete genome sequence of Cupriavidus necator strain NH9, a 3-chlorobenzoate degrader.</title>
        <authorList>
            <person name="Moriuchi R."/>
            <person name="Dohra H."/>
            <person name="Ogawa N."/>
        </authorList>
    </citation>
    <scope>NUCLEOTIDE SEQUENCE [LARGE SCALE GENOMIC DNA]</scope>
    <source>
        <strain evidence="3">NH9</strain>
    </source>
</reference>
<dbReference type="Gene3D" id="2.130.10.10">
    <property type="entry name" value="YVTN repeat-like/Quinoprotein amine dehydrogenase"/>
    <property type="match status" value="2"/>
</dbReference>
<protein>
    <submittedName>
        <fullName evidence="2">Uncharacterized protein</fullName>
    </submittedName>
</protein>
<sequence>MRNPFSALLDSWAQHACRLASVTAALVFAVAAPGTHAQQNPAPVMDGTYLYVAVPGVGNHFEKGGDGIVVFDVDRGFKFVKRISLPTLRNRPPELAKGIVASVATRMLYVAQTNRLIALDLETNKLLWMQGYDGWCCDRLDISPDSQILYVPALDHPAWNVVSALNGQLITVLPAAARSHNTVFSPRGDRVYLVPESPVIFVADARRAQIVSEIGPFSARVRPIVINGAETLVFASVNGLLGVAVGDLRTGKVIAEVRAPRQFPCLTDHHDHKGACTHGVALTPDEREVWVADVNPFVHVFDAKSMPPKYERSIATRTSVGWLSCSIDGERMYPSSGDVIDIASKQIIARLTDENGQALESEKLLEVKFAKGKLVAVGDQWCNGRVGRPLR</sequence>
<dbReference type="InterPro" id="IPR011047">
    <property type="entry name" value="Quinoprotein_ADH-like_sf"/>
</dbReference>
<feature type="signal peptide" evidence="1">
    <location>
        <begin position="1"/>
        <end position="37"/>
    </location>
</feature>
<name>A0A1U9V0A7_CUPNE</name>